<sequence length="117" mass="12487">MEGSEERHGHVQMNTVVCFFAFPLQAPQKWKLVHPVLQLLLTAHQRRPIAAPVPLPAASPTGSPTRTPPTVPSGTGSNTVPLTEGDGSSDGTSIRLSGPLFFVLLFSASYGSTWSTY</sequence>
<evidence type="ECO:0000256" key="1">
    <source>
        <dbReference type="SAM" id="MobiDB-lite"/>
    </source>
</evidence>
<name>A0A2I0I6A1_PUNGR</name>
<comment type="caution">
    <text evidence="2">The sequence shown here is derived from an EMBL/GenBank/DDBJ whole genome shotgun (WGS) entry which is preliminary data.</text>
</comment>
<dbReference type="EMBL" id="PGOL01003808">
    <property type="protein sequence ID" value="PKI39502.1"/>
    <property type="molecule type" value="Genomic_DNA"/>
</dbReference>
<protein>
    <submittedName>
        <fullName evidence="2">Uncharacterized protein</fullName>
    </submittedName>
</protein>
<organism evidence="2 3">
    <name type="scientific">Punica granatum</name>
    <name type="common">Pomegranate</name>
    <dbReference type="NCBI Taxonomy" id="22663"/>
    <lineage>
        <taxon>Eukaryota</taxon>
        <taxon>Viridiplantae</taxon>
        <taxon>Streptophyta</taxon>
        <taxon>Embryophyta</taxon>
        <taxon>Tracheophyta</taxon>
        <taxon>Spermatophyta</taxon>
        <taxon>Magnoliopsida</taxon>
        <taxon>eudicotyledons</taxon>
        <taxon>Gunneridae</taxon>
        <taxon>Pentapetalae</taxon>
        <taxon>rosids</taxon>
        <taxon>malvids</taxon>
        <taxon>Myrtales</taxon>
        <taxon>Lythraceae</taxon>
        <taxon>Punica</taxon>
    </lineage>
</organism>
<dbReference type="Proteomes" id="UP000233551">
    <property type="component" value="Unassembled WGS sequence"/>
</dbReference>
<feature type="region of interest" description="Disordered" evidence="1">
    <location>
        <begin position="51"/>
        <end position="91"/>
    </location>
</feature>
<evidence type="ECO:0000313" key="3">
    <source>
        <dbReference type="Proteomes" id="UP000233551"/>
    </source>
</evidence>
<reference evidence="2 3" key="1">
    <citation type="submission" date="2017-11" db="EMBL/GenBank/DDBJ databases">
        <title>De-novo sequencing of pomegranate (Punica granatum L.) genome.</title>
        <authorList>
            <person name="Akparov Z."/>
            <person name="Amiraslanov A."/>
            <person name="Hajiyeva S."/>
            <person name="Abbasov M."/>
            <person name="Kaur K."/>
            <person name="Hamwieh A."/>
            <person name="Solovyev V."/>
            <person name="Salamov A."/>
            <person name="Braich B."/>
            <person name="Kosarev P."/>
            <person name="Mahmoud A."/>
            <person name="Hajiyev E."/>
            <person name="Babayeva S."/>
            <person name="Izzatullayeva V."/>
            <person name="Mammadov A."/>
            <person name="Mammadov A."/>
            <person name="Sharifova S."/>
            <person name="Ojaghi J."/>
            <person name="Eynullazada K."/>
            <person name="Bayramov B."/>
            <person name="Abdulazimova A."/>
            <person name="Shahmuradov I."/>
        </authorList>
    </citation>
    <scope>NUCLEOTIDE SEQUENCE [LARGE SCALE GENOMIC DNA]</scope>
    <source>
        <strain evidence="3">cv. AG2017</strain>
        <tissue evidence="2">Leaf</tissue>
    </source>
</reference>
<dbReference type="AlphaFoldDB" id="A0A2I0I6A1"/>
<evidence type="ECO:0000313" key="2">
    <source>
        <dbReference type="EMBL" id="PKI39502.1"/>
    </source>
</evidence>
<accession>A0A2I0I6A1</accession>
<gene>
    <name evidence="2" type="ORF">CRG98_040111</name>
</gene>
<keyword evidence="3" id="KW-1185">Reference proteome</keyword>
<proteinExistence type="predicted"/>